<proteinExistence type="predicted"/>
<feature type="transmembrane region" description="Helical" evidence="1">
    <location>
        <begin position="180"/>
        <end position="202"/>
    </location>
</feature>
<keyword evidence="1" id="KW-0472">Membrane</keyword>
<keyword evidence="3" id="KW-1185">Reference proteome</keyword>
<sequence>MARVRPPLLLRTSTRWAGLSRSSAQLILGGIPLLVLAALLLPPAGLVPWEAEIGFHHALADRIRHGDEDFYTAALAALRASGLPAGPFTAIPLPLTATILAAVPSLAATLALSLLVTGTGLAWARHVASGIAGRAIVFGLVLLGGGATFAPGMITVPALWAGWLITLSLALRRPGHWLDAAALGAAAALLHEGAAFYIVVMGAWAWRDGSRREALAWCAALVPLGLALSAHVYASSLVAGAVAGAAAASAGPGPALAEVFGAGGYLSPRLAAPVAIVVLLGWSAWRDPIAVRAATVLAAYAIVSIAPTGSSLLPLLCAPMALIGLAPAVDGLRDLLAAALDRRRITVTRVVR</sequence>
<feature type="transmembrane region" description="Helical" evidence="1">
    <location>
        <begin position="262"/>
        <end position="282"/>
    </location>
</feature>
<feature type="transmembrane region" description="Helical" evidence="1">
    <location>
        <begin position="99"/>
        <end position="123"/>
    </location>
</feature>
<dbReference type="AlphaFoldDB" id="A0A916SVF6"/>
<comment type="caution">
    <text evidence="2">The sequence shown here is derived from an EMBL/GenBank/DDBJ whole genome shotgun (WGS) entry which is preliminary data.</text>
</comment>
<feature type="transmembrane region" description="Helical" evidence="1">
    <location>
        <begin position="21"/>
        <end position="41"/>
    </location>
</feature>
<gene>
    <name evidence="2" type="ORF">GCM10011380_01800</name>
</gene>
<dbReference type="EMBL" id="BMIH01000001">
    <property type="protein sequence ID" value="GGB15967.1"/>
    <property type="molecule type" value="Genomic_DNA"/>
</dbReference>
<feature type="transmembrane region" description="Helical" evidence="1">
    <location>
        <begin position="289"/>
        <end position="306"/>
    </location>
</feature>
<feature type="transmembrane region" description="Helical" evidence="1">
    <location>
        <begin position="214"/>
        <end position="234"/>
    </location>
</feature>
<evidence type="ECO:0000256" key="1">
    <source>
        <dbReference type="SAM" id="Phobius"/>
    </source>
</evidence>
<keyword evidence="1" id="KW-0812">Transmembrane</keyword>
<accession>A0A916SVF6</accession>
<reference evidence="2" key="1">
    <citation type="journal article" date="2014" name="Int. J. Syst. Evol. Microbiol.">
        <title>Complete genome sequence of Corynebacterium casei LMG S-19264T (=DSM 44701T), isolated from a smear-ripened cheese.</title>
        <authorList>
            <consortium name="US DOE Joint Genome Institute (JGI-PGF)"/>
            <person name="Walter F."/>
            <person name="Albersmeier A."/>
            <person name="Kalinowski J."/>
            <person name="Ruckert C."/>
        </authorList>
    </citation>
    <scope>NUCLEOTIDE SEQUENCE</scope>
    <source>
        <strain evidence="2">CGMCC 1.15330</strain>
    </source>
</reference>
<evidence type="ECO:0000313" key="3">
    <source>
        <dbReference type="Proteomes" id="UP000623067"/>
    </source>
</evidence>
<feature type="transmembrane region" description="Helical" evidence="1">
    <location>
        <begin position="135"/>
        <end position="160"/>
    </location>
</feature>
<dbReference type="Proteomes" id="UP000623067">
    <property type="component" value="Unassembled WGS sequence"/>
</dbReference>
<reference evidence="2" key="2">
    <citation type="submission" date="2020-09" db="EMBL/GenBank/DDBJ databases">
        <authorList>
            <person name="Sun Q."/>
            <person name="Zhou Y."/>
        </authorList>
    </citation>
    <scope>NUCLEOTIDE SEQUENCE</scope>
    <source>
        <strain evidence="2">CGMCC 1.15330</strain>
    </source>
</reference>
<name>A0A916SVF6_9SPHN</name>
<organism evidence="2 3">
    <name type="scientific">Sphingomonas metalli</name>
    <dbReference type="NCBI Taxonomy" id="1779358"/>
    <lineage>
        <taxon>Bacteria</taxon>
        <taxon>Pseudomonadati</taxon>
        <taxon>Pseudomonadota</taxon>
        <taxon>Alphaproteobacteria</taxon>
        <taxon>Sphingomonadales</taxon>
        <taxon>Sphingomonadaceae</taxon>
        <taxon>Sphingomonas</taxon>
    </lineage>
</organism>
<protein>
    <submittedName>
        <fullName evidence="2">Uncharacterized protein</fullName>
    </submittedName>
</protein>
<evidence type="ECO:0000313" key="2">
    <source>
        <dbReference type="EMBL" id="GGB15967.1"/>
    </source>
</evidence>
<keyword evidence="1" id="KW-1133">Transmembrane helix</keyword>